<comment type="caution">
    <text evidence="1">The sequence shown here is derived from an EMBL/GenBank/DDBJ whole genome shotgun (WGS) entry which is preliminary data.</text>
</comment>
<gene>
    <name evidence="1" type="ORF">MtrunA17_Chr3g0130401</name>
</gene>
<accession>A0A396IW81</accession>
<dbReference type="EMBL" id="PSQE01000003">
    <property type="protein sequence ID" value="RHN69959.1"/>
    <property type="molecule type" value="Genomic_DNA"/>
</dbReference>
<protein>
    <submittedName>
        <fullName evidence="1">Uncharacterized protein</fullName>
    </submittedName>
</protein>
<name>A0A396IW81_MEDTR</name>
<organism evidence="1">
    <name type="scientific">Medicago truncatula</name>
    <name type="common">Barrel medic</name>
    <name type="synonym">Medicago tribuloides</name>
    <dbReference type="NCBI Taxonomy" id="3880"/>
    <lineage>
        <taxon>Eukaryota</taxon>
        <taxon>Viridiplantae</taxon>
        <taxon>Streptophyta</taxon>
        <taxon>Embryophyta</taxon>
        <taxon>Tracheophyta</taxon>
        <taxon>Spermatophyta</taxon>
        <taxon>Magnoliopsida</taxon>
        <taxon>eudicotyledons</taxon>
        <taxon>Gunneridae</taxon>
        <taxon>Pentapetalae</taxon>
        <taxon>rosids</taxon>
        <taxon>fabids</taxon>
        <taxon>Fabales</taxon>
        <taxon>Fabaceae</taxon>
        <taxon>Papilionoideae</taxon>
        <taxon>50 kb inversion clade</taxon>
        <taxon>NPAAA clade</taxon>
        <taxon>Hologalegina</taxon>
        <taxon>IRL clade</taxon>
        <taxon>Trifolieae</taxon>
        <taxon>Medicago</taxon>
    </lineage>
</organism>
<dbReference type="Proteomes" id="UP000265566">
    <property type="component" value="Chromosome 3"/>
</dbReference>
<sequence length="60" mass="7091">MLLIYFLTCYQHEARSIETGASDALQVIYFTLYISAFKNLLCDVHIKFNSRRVAVFDFFF</sequence>
<reference evidence="1" key="1">
    <citation type="journal article" date="2018" name="Nat. Plants">
        <title>Whole-genome landscape of Medicago truncatula symbiotic genes.</title>
        <authorList>
            <person name="Pecrix Y."/>
            <person name="Gamas P."/>
            <person name="Carrere S."/>
        </authorList>
    </citation>
    <scope>NUCLEOTIDE SEQUENCE</scope>
    <source>
        <tissue evidence="1">Leaves</tissue>
    </source>
</reference>
<dbReference type="Gramene" id="rna18493">
    <property type="protein sequence ID" value="RHN69959.1"/>
    <property type="gene ID" value="gene18493"/>
</dbReference>
<dbReference type="AlphaFoldDB" id="A0A396IW81"/>
<evidence type="ECO:0000313" key="1">
    <source>
        <dbReference type="EMBL" id="RHN69959.1"/>
    </source>
</evidence>
<proteinExistence type="predicted"/>